<feature type="transmembrane region" description="Helical" evidence="1">
    <location>
        <begin position="47"/>
        <end position="66"/>
    </location>
</feature>
<keyword evidence="1" id="KW-1133">Transmembrane helix</keyword>
<dbReference type="Proteomes" id="UP001626549">
    <property type="component" value="Chromosome"/>
</dbReference>
<feature type="transmembrane region" description="Helical" evidence="1">
    <location>
        <begin position="95"/>
        <end position="113"/>
    </location>
</feature>
<organism evidence="2 3">
    <name type="scientific">Congregibacter brevis</name>
    <dbReference type="NCBI Taxonomy" id="3081201"/>
    <lineage>
        <taxon>Bacteria</taxon>
        <taxon>Pseudomonadati</taxon>
        <taxon>Pseudomonadota</taxon>
        <taxon>Gammaproteobacteria</taxon>
        <taxon>Cellvibrionales</taxon>
        <taxon>Halieaceae</taxon>
        <taxon>Congregibacter</taxon>
    </lineage>
</organism>
<dbReference type="SUPFAM" id="SSF48452">
    <property type="entry name" value="TPR-like"/>
    <property type="match status" value="1"/>
</dbReference>
<evidence type="ECO:0008006" key="4">
    <source>
        <dbReference type="Google" id="ProtNLM"/>
    </source>
</evidence>
<evidence type="ECO:0000256" key="1">
    <source>
        <dbReference type="SAM" id="Phobius"/>
    </source>
</evidence>
<feature type="transmembrane region" description="Helical" evidence="1">
    <location>
        <begin position="17"/>
        <end position="41"/>
    </location>
</feature>
<keyword evidence="1" id="KW-0472">Membrane</keyword>
<keyword evidence="3" id="KW-1185">Reference proteome</keyword>
<evidence type="ECO:0000313" key="3">
    <source>
        <dbReference type="Proteomes" id="UP001626549"/>
    </source>
</evidence>
<dbReference type="InterPro" id="IPR011990">
    <property type="entry name" value="TPR-like_helical_dom_sf"/>
</dbReference>
<reference evidence="2 3" key="1">
    <citation type="submission" date="2023-10" db="EMBL/GenBank/DDBJ databases">
        <title>Two novel species belonging to the OM43/NOR5 clade.</title>
        <authorList>
            <person name="Park M."/>
        </authorList>
    </citation>
    <scope>NUCLEOTIDE SEQUENCE [LARGE SCALE GENOMIC DNA]</scope>
    <source>
        <strain evidence="2 3">IMCC45268</strain>
    </source>
</reference>
<protein>
    <recommendedName>
        <fullName evidence="4">TolB amino-terminal domain-containing protein</fullName>
    </recommendedName>
</protein>
<dbReference type="RefSeq" id="WP_407328727.1">
    <property type="nucleotide sequence ID" value="NZ_CP136865.1"/>
</dbReference>
<proteinExistence type="predicted"/>
<gene>
    <name evidence="2" type="ORF">R0137_03985</name>
</gene>
<keyword evidence="1" id="KW-0812">Transmembrane</keyword>
<name>A0ABZ0IFW3_9GAMM</name>
<dbReference type="EMBL" id="CP136865">
    <property type="protein sequence ID" value="WOJ97739.1"/>
    <property type="molecule type" value="Genomic_DNA"/>
</dbReference>
<sequence length="704" mass="78323">MSNVLKELRRRRVFRTLALYIVGTWGLLQIADVLFPAIGLAESDMRYLLIIAIAGFPVALVFGWMFDISSDGIHRTAAASAEDLEERNPLRGADYLILVSLMAVLGLIAYGVVENAENIATSKTDETVIGETSNWRRGDGPPMIGVLPFSHLGGSEDGEFFANGVHDDLLTSLSKISGLRIISRTSVLQYVGTTKAIPEIGRELRADAILEGGIRVSGNQIRINAQLIDARSDEHLWAETYDRELTASNIFEVQSEIARAISTALQTTLTQDENDDLDIVPTSNLAAYRAYHEIMQWRDTIHLDDSTRAEFVEGLEKAFSLDPAFTRPMAELVGTLALSMYRKPNKEALARVEELINRIGEIAPDSTDHFIAQSFYFYYVLEDFDRAIAFIEKAQARAPSDARLLDIQSWIQRRQGDFEGWLESSKKAQQLAPKDLGIGLRLVARLMGMHRYDEAREAAREVTSAVETDDPGLKMLRSQLALADHQSLPRLEKDLETILEQPHLNELDVLDVSYLLWEVQMAQHRFMQAQETIKSWTSSSTAAGHDVGGPGQLSPVLAVEVLNALIVGDPEALGKTLNSAKKALDIASRSPNEYVNNLDPPTSALLAIADNEPELARKTLAPIWNDPKIDRALWFQRNVICQGLALAGAAKEATDCLRNTLDKPSSALHFLEPRLAYYDPIRYSTEFQTLWQELIAEGWIVDQP</sequence>
<accession>A0ABZ0IFW3</accession>
<dbReference type="Gene3D" id="3.40.50.10070">
    <property type="entry name" value="TolB, N-terminal domain"/>
    <property type="match status" value="1"/>
</dbReference>
<evidence type="ECO:0000313" key="2">
    <source>
        <dbReference type="EMBL" id="WOJ97739.1"/>
    </source>
</evidence>
<dbReference type="Gene3D" id="1.25.40.10">
    <property type="entry name" value="Tetratricopeptide repeat domain"/>
    <property type="match status" value="1"/>
</dbReference>